<protein>
    <submittedName>
        <fullName evidence="1">Uncharacterized protein</fullName>
    </submittedName>
</protein>
<dbReference type="EMBL" id="CP021922">
    <property type="protein sequence ID" value="ASC05587.1"/>
    <property type="molecule type" value="Genomic_DNA"/>
</dbReference>
<evidence type="ECO:0000313" key="2">
    <source>
        <dbReference type="Proteomes" id="UP000196816"/>
    </source>
</evidence>
<organism evidence="1 2">
    <name type="scientific">Acetobacter pasteurianus subsp. pasteurianus</name>
    <dbReference type="NCBI Taxonomy" id="481145"/>
    <lineage>
        <taxon>Bacteria</taxon>
        <taxon>Pseudomonadati</taxon>
        <taxon>Pseudomonadota</taxon>
        <taxon>Alphaproteobacteria</taxon>
        <taxon>Acetobacterales</taxon>
        <taxon>Acetobacteraceae</taxon>
        <taxon>Acetobacter</taxon>
    </lineage>
</organism>
<proteinExistence type="predicted"/>
<accession>A0AAC9X110</accession>
<name>A0AAC9X110_ACEPA</name>
<evidence type="ECO:0000313" key="1">
    <source>
        <dbReference type="EMBL" id="ASC05587.1"/>
    </source>
</evidence>
<sequence>MRDKATAAIVFNLIWASHALIAIAHHALIDHLEHINR</sequence>
<gene>
    <name evidence="1" type="ORF">S101468_01327</name>
</gene>
<dbReference type="AlphaFoldDB" id="A0AAC9X110"/>
<reference evidence="1 2" key="1">
    <citation type="submission" date="2017-06" db="EMBL/GenBank/DDBJ databases">
        <title>Genome sequence of Acetobacter pasteurianus subsp. pasteurianus strain SRCM101468.</title>
        <authorList>
            <person name="Cho S.H."/>
        </authorList>
    </citation>
    <scope>NUCLEOTIDE SEQUENCE [LARGE SCALE GENOMIC DNA]</scope>
    <source>
        <strain evidence="1 2">SRCM101468</strain>
    </source>
</reference>
<dbReference type="Proteomes" id="UP000196816">
    <property type="component" value="Chromosome"/>
</dbReference>